<evidence type="ECO:0000313" key="2">
    <source>
        <dbReference type="EMBL" id="MCQ4121810.1"/>
    </source>
</evidence>
<sequence>MPTFSTPEPIEATIELVVGDIRVTARDSKDTVVEVRPSDSSHEPDVRAAEQTRVDYSAGHLLVKAPRQRGLGLFGRTGSVDVTVELPTGSRLEAKAAVAAFRSAGRLGECRIKTSTGDIQLGDTGSLDAGTGAGDVVAGRVLGDADVRTGSGKIRVRAIDGTAVIKNSNGDNWIGDVTGDSRVNTANGDISVDCAHRGITCATANGDIRIGEIVRGTASFDTAFGQIEMGIRAGTAARLDVRTSFGKVDNHLDTADSPGSSNETIDVRAHTSHGDIVIRRS</sequence>
<evidence type="ECO:0000259" key="1">
    <source>
        <dbReference type="Pfam" id="PF13349"/>
    </source>
</evidence>
<accession>A0ABT1QL54</accession>
<dbReference type="EMBL" id="JANFQF010000022">
    <property type="protein sequence ID" value="MCQ4121810.1"/>
    <property type="molecule type" value="Genomic_DNA"/>
</dbReference>
<organism evidence="2 3">
    <name type="scientific">Rhodococcus tibetensis</name>
    <dbReference type="NCBI Taxonomy" id="2965064"/>
    <lineage>
        <taxon>Bacteria</taxon>
        <taxon>Bacillati</taxon>
        <taxon>Actinomycetota</taxon>
        <taxon>Actinomycetes</taxon>
        <taxon>Mycobacteriales</taxon>
        <taxon>Nocardiaceae</taxon>
        <taxon>Rhodococcus</taxon>
    </lineage>
</organism>
<name>A0ABT1QL54_9NOCA</name>
<gene>
    <name evidence="2" type="ORF">NOF53_22040</name>
</gene>
<evidence type="ECO:0000313" key="3">
    <source>
        <dbReference type="Proteomes" id="UP001524501"/>
    </source>
</evidence>
<reference evidence="2 3" key="1">
    <citation type="submission" date="2022-07" db="EMBL/GenBank/DDBJ databases">
        <title>Degradation activity of malathion, p-nitrophenol and potential low-temperature adaptation strategy of Rhodococcus sp. FXJ9.536.</title>
        <authorList>
            <person name="Huang J."/>
            <person name="Huang Y."/>
        </authorList>
    </citation>
    <scope>NUCLEOTIDE SEQUENCE [LARGE SCALE GENOMIC DNA]</scope>
    <source>
        <strain evidence="2 3">FXJ9.536</strain>
    </source>
</reference>
<protein>
    <submittedName>
        <fullName evidence="2">DUF4097 family beta strand repeat-containing protein</fullName>
    </submittedName>
</protein>
<dbReference type="Proteomes" id="UP001524501">
    <property type="component" value="Unassembled WGS sequence"/>
</dbReference>
<comment type="caution">
    <text evidence="2">The sequence shown here is derived from an EMBL/GenBank/DDBJ whole genome shotgun (WGS) entry which is preliminary data.</text>
</comment>
<keyword evidence="3" id="KW-1185">Reference proteome</keyword>
<dbReference type="Pfam" id="PF13349">
    <property type="entry name" value="DUF4097"/>
    <property type="match status" value="1"/>
</dbReference>
<dbReference type="InterPro" id="IPR025164">
    <property type="entry name" value="Toastrack_DUF4097"/>
</dbReference>
<feature type="domain" description="DUF4097" evidence="1">
    <location>
        <begin position="15"/>
        <end position="278"/>
    </location>
</feature>
<proteinExistence type="predicted"/>
<dbReference type="RefSeq" id="WP_255972713.1">
    <property type="nucleotide sequence ID" value="NZ_JANFQF010000022.1"/>
</dbReference>